<proteinExistence type="predicted"/>
<dbReference type="EMBL" id="DSCQ01000025">
    <property type="protein sequence ID" value="HET20883.1"/>
    <property type="molecule type" value="Genomic_DNA"/>
</dbReference>
<organism evidence="1">
    <name type="scientific">Archaeoglobus fulgidus</name>
    <dbReference type="NCBI Taxonomy" id="2234"/>
    <lineage>
        <taxon>Archaea</taxon>
        <taxon>Methanobacteriati</taxon>
        <taxon>Methanobacteriota</taxon>
        <taxon>Archaeoglobi</taxon>
        <taxon>Archaeoglobales</taxon>
        <taxon>Archaeoglobaceae</taxon>
        <taxon>Archaeoglobus</taxon>
    </lineage>
</organism>
<gene>
    <name evidence="1" type="ORF">ENN70_02005</name>
</gene>
<name>A0A7C2SDM2_ARCFL</name>
<comment type="caution">
    <text evidence="1">The sequence shown here is derived from an EMBL/GenBank/DDBJ whole genome shotgun (WGS) entry which is preliminary data.</text>
</comment>
<sequence length="209" mass="24260">MGTYTEILEHDITTRDPEAAKRILDKYEFYNTVGFYVSGNEIVPDECYFYENSGIYLLLAALSKVAEGRIMLKSGYDCSSLWIVELRDGKVIEHESRIIYMERESVSLPEEITEDFTIVNDRYLAAVVQDNLIIYDEQKGEWFRKKIRDSIDDLEIFNDLYHARNISQLITPCKTSEISDMLEEFVEKITKKKPELASEIEKKILAGTI</sequence>
<protein>
    <submittedName>
        <fullName evidence="1">Uncharacterized protein</fullName>
    </submittedName>
</protein>
<accession>A0A7C2SDM2</accession>
<dbReference type="AlphaFoldDB" id="A0A7C2SDM2"/>
<evidence type="ECO:0000313" key="1">
    <source>
        <dbReference type="EMBL" id="HET20883.1"/>
    </source>
</evidence>
<reference evidence="1" key="1">
    <citation type="journal article" date="2020" name="mSystems">
        <title>Genome- and Community-Level Interaction Insights into Carbon Utilization and Element Cycling Functions of Hydrothermarchaeota in Hydrothermal Sediment.</title>
        <authorList>
            <person name="Zhou Z."/>
            <person name="Liu Y."/>
            <person name="Xu W."/>
            <person name="Pan J."/>
            <person name="Luo Z.H."/>
            <person name="Li M."/>
        </authorList>
    </citation>
    <scope>NUCLEOTIDE SEQUENCE [LARGE SCALE GENOMIC DNA]</scope>
    <source>
        <strain evidence="1">SpSt-12</strain>
    </source>
</reference>